<dbReference type="AlphaFoldDB" id="A0A3M0C9H2"/>
<dbReference type="PANTHER" id="PTHR30026">
    <property type="entry name" value="OUTER MEMBRANE PROTEIN TOLC"/>
    <property type="match status" value="1"/>
</dbReference>
<dbReference type="FunCoup" id="A0A3M0C9H2">
    <property type="interactions" value="261"/>
</dbReference>
<reference evidence="9 10" key="1">
    <citation type="submission" date="2018-10" db="EMBL/GenBank/DDBJ databases">
        <title>Genomic Encyclopedia of Archaeal and Bacterial Type Strains, Phase II (KMG-II): from individual species to whole genera.</title>
        <authorList>
            <person name="Goeker M."/>
        </authorList>
    </citation>
    <scope>NUCLEOTIDE SEQUENCE [LARGE SCALE GENOMIC DNA]</scope>
    <source>
        <strain evidence="9 10">DSM 25217</strain>
    </source>
</reference>
<comment type="caution">
    <text evidence="9">The sequence shown here is derived from an EMBL/GenBank/DDBJ whole genome shotgun (WGS) entry which is preliminary data.</text>
</comment>
<evidence type="ECO:0000313" key="9">
    <source>
        <dbReference type="EMBL" id="RMB05000.1"/>
    </source>
</evidence>
<sequence length="474" mass="52418">MRNGSIHRDDRRKYDTRHPLKRHWISALALGIALSGGQPVSAETLKDALAAAYMGNPQLEAQRAALRAIDENVRQANANYLPTVDGNYTHTERGLTIGVEGQPSEPRTDFNTENYRAQLDQNLFRGFRTLNAVKGAKSQVMAGRAQLTDVEQQVLQDAVTAYMDVVRDQAVLALNQNNVQVLERQLEASQDRFRVGEVTRTDVAQSEARLEGARSQVLNAEAQLATARAAYERVIGRPPSSLKTPDERPVLPPSLEDAISLATAQSPGILQAMSNEQAARYSVREAEGALLPTVTAQASLQRFEGIQFFGEGFVGFTQETREVLLNVAVPLYAGGGRYSDIRRAKQTRSQRMLEIRQAERLAQERARVAWDNYRAARGQIISSEAQVRANEIALDGVRQEAAVGSRTTLDVLDAEQELLDSRVSLVRAQRDEQVAAYTLLSAMGQLTANGLGLEVETYDPIANYDKVKWQLFGW</sequence>
<dbReference type="Proteomes" id="UP000271227">
    <property type="component" value="Unassembled WGS sequence"/>
</dbReference>
<proteinExistence type="inferred from homology"/>
<dbReference type="InParanoid" id="A0A3M0C9H2"/>
<keyword evidence="8" id="KW-0175">Coiled coil</keyword>
<protein>
    <submittedName>
        <fullName evidence="9">Outer membrane protein</fullName>
    </submittedName>
</protein>
<keyword evidence="4" id="KW-1134">Transmembrane beta strand</keyword>
<dbReference type="EMBL" id="REFR01000012">
    <property type="protein sequence ID" value="RMB05000.1"/>
    <property type="molecule type" value="Genomic_DNA"/>
</dbReference>
<keyword evidence="7" id="KW-0998">Cell outer membrane</keyword>
<evidence type="ECO:0000256" key="7">
    <source>
        <dbReference type="ARBA" id="ARBA00023237"/>
    </source>
</evidence>
<evidence type="ECO:0000256" key="3">
    <source>
        <dbReference type="ARBA" id="ARBA00022448"/>
    </source>
</evidence>
<keyword evidence="5" id="KW-0812">Transmembrane</keyword>
<dbReference type="NCBIfam" id="TIGR01844">
    <property type="entry name" value="type_I_sec_TolC"/>
    <property type="match status" value="1"/>
</dbReference>
<evidence type="ECO:0000256" key="8">
    <source>
        <dbReference type="SAM" id="Coils"/>
    </source>
</evidence>
<dbReference type="InterPro" id="IPR003423">
    <property type="entry name" value="OMP_efflux"/>
</dbReference>
<evidence type="ECO:0000256" key="6">
    <source>
        <dbReference type="ARBA" id="ARBA00023136"/>
    </source>
</evidence>
<comment type="subcellular location">
    <subcellularLocation>
        <location evidence="1">Cell outer membrane</location>
    </subcellularLocation>
</comment>
<evidence type="ECO:0000313" key="10">
    <source>
        <dbReference type="Proteomes" id="UP000271227"/>
    </source>
</evidence>
<feature type="coiled-coil region" evidence="8">
    <location>
        <begin position="172"/>
        <end position="230"/>
    </location>
</feature>
<dbReference type="OrthoDB" id="9789368at2"/>
<dbReference type="SUPFAM" id="SSF56954">
    <property type="entry name" value="Outer membrane efflux proteins (OEP)"/>
    <property type="match status" value="1"/>
</dbReference>
<gene>
    <name evidence="9" type="ORF">BXY39_2578</name>
</gene>
<evidence type="ECO:0000256" key="2">
    <source>
        <dbReference type="ARBA" id="ARBA00007613"/>
    </source>
</evidence>
<evidence type="ECO:0000256" key="1">
    <source>
        <dbReference type="ARBA" id="ARBA00004442"/>
    </source>
</evidence>
<dbReference type="GO" id="GO:1990281">
    <property type="term" value="C:efflux pump complex"/>
    <property type="evidence" value="ECO:0007669"/>
    <property type="project" value="TreeGrafter"/>
</dbReference>
<dbReference type="Gene3D" id="1.20.1600.10">
    <property type="entry name" value="Outer membrane efflux proteins (OEP)"/>
    <property type="match status" value="1"/>
</dbReference>
<dbReference type="InterPro" id="IPR010130">
    <property type="entry name" value="T1SS_OMP_TolC"/>
</dbReference>
<keyword evidence="6" id="KW-0472">Membrane</keyword>
<dbReference type="InterPro" id="IPR051906">
    <property type="entry name" value="TolC-like"/>
</dbReference>
<accession>A0A3M0C9H2</accession>
<organism evidence="9 10">
    <name type="scientific">Eilatimonas milleporae</name>
    <dbReference type="NCBI Taxonomy" id="911205"/>
    <lineage>
        <taxon>Bacteria</taxon>
        <taxon>Pseudomonadati</taxon>
        <taxon>Pseudomonadota</taxon>
        <taxon>Alphaproteobacteria</taxon>
        <taxon>Kordiimonadales</taxon>
        <taxon>Kordiimonadaceae</taxon>
        <taxon>Eilatimonas</taxon>
    </lineage>
</organism>
<keyword evidence="3" id="KW-0813">Transport</keyword>
<dbReference type="Pfam" id="PF02321">
    <property type="entry name" value="OEP"/>
    <property type="match status" value="2"/>
</dbReference>
<dbReference type="GO" id="GO:0009279">
    <property type="term" value="C:cell outer membrane"/>
    <property type="evidence" value="ECO:0007669"/>
    <property type="project" value="UniProtKB-SubCell"/>
</dbReference>
<dbReference type="GO" id="GO:0015288">
    <property type="term" value="F:porin activity"/>
    <property type="evidence" value="ECO:0007669"/>
    <property type="project" value="TreeGrafter"/>
</dbReference>
<keyword evidence="10" id="KW-1185">Reference proteome</keyword>
<dbReference type="PANTHER" id="PTHR30026:SF22">
    <property type="entry name" value="OUTER MEMBRANE EFFLUX PROTEIN"/>
    <property type="match status" value="1"/>
</dbReference>
<dbReference type="GO" id="GO:0015562">
    <property type="term" value="F:efflux transmembrane transporter activity"/>
    <property type="evidence" value="ECO:0007669"/>
    <property type="project" value="InterPro"/>
</dbReference>
<evidence type="ECO:0000256" key="5">
    <source>
        <dbReference type="ARBA" id="ARBA00022692"/>
    </source>
</evidence>
<evidence type="ECO:0000256" key="4">
    <source>
        <dbReference type="ARBA" id="ARBA00022452"/>
    </source>
</evidence>
<comment type="similarity">
    <text evidence="2">Belongs to the outer membrane factor (OMF) (TC 1.B.17) family.</text>
</comment>
<name>A0A3M0C9H2_9PROT</name>